<dbReference type="AlphaFoldDB" id="A0AAV7UGC7"/>
<sequence>MATDHTTGSRRTPFIARCSGTDTGAAPAGRFQHSECHHCGEGHAGLQDALELRGAPLLRKAEAGGSLKSPSLTEWSRWWGNDCDVSELLGPWQRQPSGERLPHRRYVPRTSTGTIGCCIGPDPLCHAAVQLQT</sequence>
<evidence type="ECO:0000313" key="1">
    <source>
        <dbReference type="EMBL" id="KAJ1187376.1"/>
    </source>
</evidence>
<dbReference type="Proteomes" id="UP001066276">
    <property type="component" value="Chromosome 3_1"/>
</dbReference>
<organism evidence="1 2">
    <name type="scientific">Pleurodeles waltl</name>
    <name type="common">Iberian ribbed newt</name>
    <dbReference type="NCBI Taxonomy" id="8319"/>
    <lineage>
        <taxon>Eukaryota</taxon>
        <taxon>Metazoa</taxon>
        <taxon>Chordata</taxon>
        <taxon>Craniata</taxon>
        <taxon>Vertebrata</taxon>
        <taxon>Euteleostomi</taxon>
        <taxon>Amphibia</taxon>
        <taxon>Batrachia</taxon>
        <taxon>Caudata</taxon>
        <taxon>Salamandroidea</taxon>
        <taxon>Salamandridae</taxon>
        <taxon>Pleurodelinae</taxon>
        <taxon>Pleurodeles</taxon>
    </lineage>
</organism>
<proteinExistence type="predicted"/>
<comment type="caution">
    <text evidence="1">The sequence shown here is derived from an EMBL/GenBank/DDBJ whole genome shotgun (WGS) entry which is preliminary data.</text>
</comment>
<reference evidence="1" key="1">
    <citation type="journal article" date="2022" name="bioRxiv">
        <title>Sequencing and chromosome-scale assembly of the giantPleurodeles waltlgenome.</title>
        <authorList>
            <person name="Brown T."/>
            <person name="Elewa A."/>
            <person name="Iarovenko S."/>
            <person name="Subramanian E."/>
            <person name="Araus A.J."/>
            <person name="Petzold A."/>
            <person name="Susuki M."/>
            <person name="Suzuki K.-i.T."/>
            <person name="Hayashi T."/>
            <person name="Toyoda A."/>
            <person name="Oliveira C."/>
            <person name="Osipova E."/>
            <person name="Leigh N.D."/>
            <person name="Simon A."/>
            <person name="Yun M.H."/>
        </authorList>
    </citation>
    <scope>NUCLEOTIDE SEQUENCE</scope>
    <source>
        <strain evidence="1">20211129_DDA</strain>
        <tissue evidence="1">Liver</tissue>
    </source>
</reference>
<name>A0AAV7UGC7_PLEWA</name>
<evidence type="ECO:0000313" key="2">
    <source>
        <dbReference type="Proteomes" id="UP001066276"/>
    </source>
</evidence>
<keyword evidence="2" id="KW-1185">Reference proteome</keyword>
<dbReference type="EMBL" id="JANPWB010000005">
    <property type="protein sequence ID" value="KAJ1187376.1"/>
    <property type="molecule type" value="Genomic_DNA"/>
</dbReference>
<gene>
    <name evidence="1" type="ORF">NDU88_004152</name>
</gene>
<protein>
    <submittedName>
        <fullName evidence="1">Uncharacterized protein</fullName>
    </submittedName>
</protein>
<accession>A0AAV7UGC7</accession>